<evidence type="ECO:0008006" key="3">
    <source>
        <dbReference type="Google" id="ProtNLM"/>
    </source>
</evidence>
<organism evidence="1 2">
    <name type="scientific">Daphnia pulex</name>
    <name type="common">Water flea</name>
    <dbReference type="NCBI Taxonomy" id="6669"/>
    <lineage>
        <taxon>Eukaryota</taxon>
        <taxon>Metazoa</taxon>
        <taxon>Ecdysozoa</taxon>
        <taxon>Arthropoda</taxon>
        <taxon>Crustacea</taxon>
        <taxon>Branchiopoda</taxon>
        <taxon>Diplostraca</taxon>
        <taxon>Cladocera</taxon>
        <taxon>Anomopoda</taxon>
        <taxon>Daphniidae</taxon>
        <taxon>Daphnia</taxon>
    </lineage>
</organism>
<dbReference type="InterPro" id="IPR029044">
    <property type="entry name" value="Nucleotide-diphossugar_trans"/>
</dbReference>
<sequence length="113" mass="12985">MSGRINTSLVTLKKLKEKYNNIHLISFNLDNYMAGSPLKYWYHCNGWRDGPFHVSHLSDGLRFLTLHKYGVYFFDLDVISVRPVTDLRNFVATESDDYLGSGVLHADFKNPGN</sequence>
<dbReference type="OrthoDB" id="409543at2759"/>
<dbReference type="Gene3D" id="3.90.550.20">
    <property type="match status" value="1"/>
</dbReference>
<evidence type="ECO:0000313" key="1">
    <source>
        <dbReference type="EMBL" id="EFX67655.1"/>
    </source>
</evidence>
<gene>
    <name evidence="1" type="ORF">DAPPUDRAFT_330838</name>
</gene>
<keyword evidence="2" id="KW-1185">Reference proteome</keyword>
<accession>E9HKS3</accession>
<dbReference type="SUPFAM" id="SSF53448">
    <property type="entry name" value="Nucleotide-diphospho-sugar transferases"/>
    <property type="match status" value="1"/>
</dbReference>
<dbReference type="KEGG" id="dpx:DAPPUDRAFT_330838"/>
<dbReference type="PANTHER" id="PTHR12042:SF21">
    <property type="entry name" value="ALPHA1,4-GALACTOSYLTRANSFERASE 1-RELATED"/>
    <property type="match status" value="1"/>
</dbReference>
<dbReference type="InterPro" id="IPR051981">
    <property type="entry name" value="Glycosyltransf_32"/>
</dbReference>
<dbReference type="Proteomes" id="UP000000305">
    <property type="component" value="Unassembled WGS sequence"/>
</dbReference>
<dbReference type="OMA" id="MARRYCK"/>
<dbReference type="InParanoid" id="E9HKS3"/>
<evidence type="ECO:0000313" key="2">
    <source>
        <dbReference type="Proteomes" id="UP000000305"/>
    </source>
</evidence>
<dbReference type="EMBL" id="GL732671">
    <property type="protein sequence ID" value="EFX67655.1"/>
    <property type="molecule type" value="Genomic_DNA"/>
</dbReference>
<name>E9HKS3_DAPPU</name>
<dbReference type="HOGENOM" id="CLU_2135962_0_0_1"/>
<dbReference type="AlphaFoldDB" id="E9HKS3"/>
<dbReference type="eggNOG" id="KOG1928">
    <property type="taxonomic scope" value="Eukaryota"/>
</dbReference>
<reference evidence="1 2" key="1">
    <citation type="journal article" date="2011" name="Science">
        <title>The ecoresponsive genome of Daphnia pulex.</title>
        <authorList>
            <person name="Colbourne J.K."/>
            <person name="Pfrender M.E."/>
            <person name="Gilbert D."/>
            <person name="Thomas W.K."/>
            <person name="Tucker A."/>
            <person name="Oakley T.H."/>
            <person name="Tokishita S."/>
            <person name="Aerts A."/>
            <person name="Arnold G.J."/>
            <person name="Basu M.K."/>
            <person name="Bauer D.J."/>
            <person name="Caceres C.E."/>
            <person name="Carmel L."/>
            <person name="Casola C."/>
            <person name="Choi J.H."/>
            <person name="Detter J.C."/>
            <person name="Dong Q."/>
            <person name="Dusheyko S."/>
            <person name="Eads B.D."/>
            <person name="Frohlich T."/>
            <person name="Geiler-Samerotte K.A."/>
            <person name="Gerlach D."/>
            <person name="Hatcher P."/>
            <person name="Jogdeo S."/>
            <person name="Krijgsveld J."/>
            <person name="Kriventseva E.V."/>
            <person name="Kultz D."/>
            <person name="Laforsch C."/>
            <person name="Lindquist E."/>
            <person name="Lopez J."/>
            <person name="Manak J.R."/>
            <person name="Muller J."/>
            <person name="Pangilinan J."/>
            <person name="Patwardhan R.P."/>
            <person name="Pitluck S."/>
            <person name="Pritham E.J."/>
            <person name="Rechtsteiner A."/>
            <person name="Rho M."/>
            <person name="Rogozin I.B."/>
            <person name="Sakarya O."/>
            <person name="Salamov A."/>
            <person name="Schaack S."/>
            <person name="Shapiro H."/>
            <person name="Shiga Y."/>
            <person name="Skalitzky C."/>
            <person name="Smith Z."/>
            <person name="Souvorov A."/>
            <person name="Sung W."/>
            <person name="Tang Z."/>
            <person name="Tsuchiya D."/>
            <person name="Tu H."/>
            <person name="Vos H."/>
            <person name="Wang M."/>
            <person name="Wolf Y.I."/>
            <person name="Yamagata H."/>
            <person name="Yamada T."/>
            <person name="Ye Y."/>
            <person name="Shaw J.R."/>
            <person name="Andrews J."/>
            <person name="Crease T.J."/>
            <person name="Tang H."/>
            <person name="Lucas S.M."/>
            <person name="Robertson H.M."/>
            <person name="Bork P."/>
            <person name="Koonin E.V."/>
            <person name="Zdobnov E.M."/>
            <person name="Grigoriev I.V."/>
            <person name="Lynch M."/>
            <person name="Boore J.L."/>
        </authorList>
    </citation>
    <scope>NUCLEOTIDE SEQUENCE [LARGE SCALE GENOMIC DNA]</scope>
</reference>
<dbReference type="PANTHER" id="PTHR12042">
    <property type="entry name" value="LACTOSYLCERAMIDE 4-ALPHA-GALACTOSYLTRANSFERASE ALPHA- 1,4-GALACTOSYLTRANSFERASE"/>
    <property type="match status" value="1"/>
</dbReference>
<dbReference type="PhylomeDB" id="E9HKS3"/>
<proteinExistence type="predicted"/>
<protein>
    <recommendedName>
        <fullName evidence="3">Nucleotide-diphospho-sugar transferase domain-containing protein</fullName>
    </recommendedName>
</protein>